<keyword evidence="4 5" id="KW-0472">Membrane</keyword>
<feature type="transmembrane region" description="Helical" evidence="5">
    <location>
        <begin position="52"/>
        <end position="72"/>
    </location>
</feature>
<gene>
    <name evidence="6" type="ORF">SAMN05660235_01785</name>
</gene>
<dbReference type="RefSeq" id="WP_093690066.1">
    <property type="nucleotide sequence ID" value="NZ_FNBU01000012.1"/>
</dbReference>
<reference evidence="7" key="1">
    <citation type="submission" date="2016-10" db="EMBL/GenBank/DDBJ databases">
        <authorList>
            <person name="Varghese N."/>
            <person name="Submissions S."/>
        </authorList>
    </citation>
    <scope>NUCLEOTIDE SEQUENCE [LARGE SCALE GENOMIC DNA]</scope>
    <source>
        <strain evidence="7">DSM 23256</strain>
    </source>
</reference>
<dbReference type="PANTHER" id="PTHR43483:SF3">
    <property type="entry name" value="MEMBRANE TRANSPORTER PROTEIN HI_0806-RELATED"/>
    <property type="match status" value="1"/>
</dbReference>
<comment type="subcellular location">
    <subcellularLocation>
        <location evidence="5">Cell membrane</location>
        <topology evidence="5">Multi-pass membrane protein</topology>
    </subcellularLocation>
    <subcellularLocation>
        <location evidence="1">Membrane</location>
        <topology evidence="1">Multi-pass membrane protein</topology>
    </subcellularLocation>
</comment>
<dbReference type="GO" id="GO:0005886">
    <property type="term" value="C:plasma membrane"/>
    <property type="evidence" value="ECO:0007669"/>
    <property type="project" value="UniProtKB-SubCell"/>
</dbReference>
<accession>A0A1G7LHR4</accession>
<feature type="transmembrane region" description="Helical" evidence="5">
    <location>
        <begin position="12"/>
        <end position="40"/>
    </location>
</feature>
<keyword evidence="3 5" id="KW-1133">Transmembrane helix</keyword>
<evidence type="ECO:0000256" key="1">
    <source>
        <dbReference type="ARBA" id="ARBA00004141"/>
    </source>
</evidence>
<dbReference type="Pfam" id="PF01925">
    <property type="entry name" value="TauE"/>
    <property type="match status" value="1"/>
</dbReference>
<sequence length="297" mass="32520">MFMLYFSTAYGDIWWPGLVLLGLVIGVVTGLFGIGGGFLLTPSLRIIFNIPYPVAIGSSMLHIMLTATLSAYKHWAQKNVDPKLGILMAIGSLFGAESGVRLLRVINAWGTVDIIVSVCFLVLMTLVAAFMFYESTQDGIEEPKTVLGEMLKSCKLPPLISFERSDIAHLSVWIPITLSFFVGCLTGLLGIGGGFINFPLMVYLIGVPTRVAVGTGTFQVLVASAYCVFRNLQDGFIDFLLVFLMILGSVVGVNMGVKLCVLINVRSTRKYFASILLLAITMLVYYLLKNYLLNICR</sequence>
<evidence type="ECO:0000256" key="5">
    <source>
        <dbReference type="RuleBase" id="RU363041"/>
    </source>
</evidence>
<keyword evidence="5" id="KW-1003">Cell membrane</keyword>
<dbReference type="AlphaFoldDB" id="A0A1G7LHR4"/>
<comment type="similarity">
    <text evidence="5">Belongs to the 4-toluene sulfonate uptake permease (TSUP) (TC 2.A.102) family.</text>
</comment>
<evidence type="ECO:0000256" key="2">
    <source>
        <dbReference type="ARBA" id="ARBA00022692"/>
    </source>
</evidence>
<feature type="transmembrane region" description="Helical" evidence="5">
    <location>
        <begin position="172"/>
        <end position="205"/>
    </location>
</feature>
<dbReference type="STRING" id="1123285.SAMN05660235_01785"/>
<evidence type="ECO:0000256" key="4">
    <source>
        <dbReference type="ARBA" id="ARBA00023136"/>
    </source>
</evidence>
<proteinExistence type="inferred from homology"/>
<evidence type="ECO:0000256" key="3">
    <source>
        <dbReference type="ARBA" id="ARBA00022989"/>
    </source>
</evidence>
<feature type="transmembrane region" description="Helical" evidence="5">
    <location>
        <begin position="271"/>
        <end position="288"/>
    </location>
</feature>
<dbReference type="EMBL" id="FNBU01000012">
    <property type="protein sequence ID" value="SDF49102.1"/>
    <property type="molecule type" value="Genomic_DNA"/>
</dbReference>
<keyword evidence="2 5" id="KW-0812">Transmembrane</keyword>
<protein>
    <recommendedName>
        <fullName evidence="5">Probable membrane transporter protein</fullName>
    </recommendedName>
</protein>
<evidence type="ECO:0000313" key="6">
    <source>
        <dbReference type="EMBL" id="SDF49102.1"/>
    </source>
</evidence>
<feature type="transmembrane region" description="Helical" evidence="5">
    <location>
        <begin position="84"/>
        <end position="102"/>
    </location>
</feature>
<feature type="transmembrane region" description="Helical" evidence="5">
    <location>
        <begin position="241"/>
        <end position="265"/>
    </location>
</feature>
<dbReference type="InterPro" id="IPR002781">
    <property type="entry name" value="TM_pro_TauE-like"/>
</dbReference>
<organism evidence="6 7">
    <name type="scientific">Sporolituus thermophilus DSM 23256</name>
    <dbReference type="NCBI Taxonomy" id="1123285"/>
    <lineage>
        <taxon>Bacteria</taxon>
        <taxon>Bacillati</taxon>
        <taxon>Bacillota</taxon>
        <taxon>Negativicutes</taxon>
        <taxon>Selenomonadales</taxon>
        <taxon>Sporomusaceae</taxon>
        <taxon>Sporolituus</taxon>
    </lineage>
</organism>
<dbReference type="Proteomes" id="UP000243333">
    <property type="component" value="Unassembled WGS sequence"/>
</dbReference>
<dbReference type="PANTHER" id="PTHR43483">
    <property type="entry name" value="MEMBRANE TRANSPORTER PROTEIN HI_0806-RELATED"/>
    <property type="match status" value="1"/>
</dbReference>
<name>A0A1G7LHR4_9FIRM</name>
<feature type="transmembrane region" description="Helical" evidence="5">
    <location>
        <begin position="114"/>
        <end position="133"/>
    </location>
</feature>
<keyword evidence="7" id="KW-1185">Reference proteome</keyword>
<feature type="transmembrane region" description="Helical" evidence="5">
    <location>
        <begin position="211"/>
        <end position="229"/>
    </location>
</feature>
<dbReference type="OrthoDB" id="9779078at2"/>
<evidence type="ECO:0000313" key="7">
    <source>
        <dbReference type="Proteomes" id="UP000243333"/>
    </source>
</evidence>